<evidence type="ECO:0000313" key="2">
    <source>
        <dbReference type="Proteomes" id="UP000054248"/>
    </source>
</evidence>
<reference evidence="1 2" key="1">
    <citation type="submission" date="2014-04" db="EMBL/GenBank/DDBJ databases">
        <authorList>
            <consortium name="DOE Joint Genome Institute"/>
            <person name="Kuo A."/>
            <person name="Girlanda M."/>
            <person name="Perotto S."/>
            <person name="Kohler A."/>
            <person name="Nagy L.G."/>
            <person name="Floudas D."/>
            <person name="Copeland A."/>
            <person name="Barry K.W."/>
            <person name="Cichocki N."/>
            <person name="Veneault-Fourrey C."/>
            <person name="LaButti K."/>
            <person name="Lindquist E.A."/>
            <person name="Lipzen A."/>
            <person name="Lundell T."/>
            <person name="Morin E."/>
            <person name="Murat C."/>
            <person name="Sun H."/>
            <person name="Tunlid A."/>
            <person name="Henrissat B."/>
            <person name="Grigoriev I.V."/>
            <person name="Hibbett D.S."/>
            <person name="Martin F."/>
            <person name="Nordberg H.P."/>
            <person name="Cantor M.N."/>
            <person name="Hua S.X."/>
        </authorList>
    </citation>
    <scope>NUCLEOTIDE SEQUENCE [LARGE SCALE GENOMIC DNA]</scope>
    <source>
        <strain evidence="1 2">MUT 4182</strain>
    </source>
</reference>
<name>A0A0C3KLC8_9AGAM</name>
<evidence type="ECO:0000313" key="1">
    <source>
        <dbReference type="EMBL" id="KIO22208.1"/>
    </source>
</evidence>
<protein>
    <submittedName>
        <fullName evidence="1">Uncharacterized protein</fullName>
    </submittedName>
</protein>
<proteinExistence type="predicted"/>
<dbReference type="EMBL" id="KN823116">
    <property type="protein sequence ID" value="KIO22208.1"/>
    <property type="molecule type" value="Genomic_DNA"/>
</dbReference>
<accession>A0A0C3KLC8</accession>
<organism evidence="1 2">
    <name type="scientific">Tulasnella calospora MUT 4182</name>
    <dbReference type="NCBI Taxonomy" id="1051891"/>
    <lineage>
        <taxon>Eukaryota</taxon>
        <taxon>Fungi</taxon>
        <taxon>Dikarya</taxon>
        <taxon>Basidiomycota</taxon>
        <taxon>Agaricomycotina</taxon>
        <taxon>Agaricomycetes</taxon>
        <taxon>Cantharellales</taxon>
        <taxon>Tulasnellaceae</taxon>
        <taxon>Tulasnella</taxon>
    </lineage>
</organism>
<keyword evidence="2" id="KW-1185">Reference proteome</keyword>
<dbReference type="HOGENOM" id="CLU_665971_0_0_1"/>
<gene>
    <name evidence="1" type="ORF">M407DRAFT_28284</name>
</gene>
<dbReference type="Proteomes" id="UP000054248">
    <property type="component" value="Unassembled WGS sequence"/>
</dbReference>
<dbReference type="AlphaFoldDB" id="A0A0C3KLC8"/>
<reference evidence="2" key="2">
    <citation type="submission" date="2015-01" db="EMBL/GenBank/DDBJ databases">
        <title>Evolutionary Origins and Diversification of the Mycorrhizal Mutualists.</title>
        <authorList>
            <consortium name="DOE Joint Genome Institute"/>
            <consortium name="Mycorrhizal Genomics Consortium"/>
            <person name="Kohler A."/>
            <person name="Kuo A."/>
            <person name="Nagy L.G."/>
            <person name="Floudas D."/>
            <person name="Copeland A."/>
            <person name="Barry K.W."/>
            <person name="Cichocki N."/>
            <person name="Veneault-Fourrey C."/>
            <person name="LaButti K."/>
            <person name="Lindquist E.A."/>
            <person name="Lipzen A."/>
            <person name="Lundell T."/>
            <person name="Morin E."/>
            <person name="Murat C."/>
            <person name="Riley R."/>
            <person name="Ohm R."/>
            <person name="Sun H."/>
            <person name="Tunlid A."/>
            <person name="Henrissat B."/>
            <person name="Grigoriev I.V."/>
            <person name="Hibbett D.S."/>
            <person name="Martin F."/>
        </authorList>
    </citation>
    <scope>NUCLEOTIDE SEQUENCE [LARGE SCALE GENOMIC DNA]</scope>
    <source>
        <strain evidence="2">MUT 4182</strain>
    </source>
</reference>
<sequence>MPAIENGKASNIIPFFVVKPTGPFNLEDQFKGLYEANPDRLLLLPHTATSQDVSQAILRAVEGVGPKANVDLIISALGGTGAGKGITLMGQGNIEKSGVSHDLFHARHSPKVKSQGTIRVLEIIQNKAVALIDVKDLGRNGAQTKVLKKADPACFIEVLRQSKVCSIDGLRTVEGHRVVDNAEHGRSSRSTVIMTSHTVLSSGRGSYRTTIIDPPGIEDPRVVPTAKPHSVDASGIAINKAYFDALAFIESTLKGGFLAKGRPTQFTPICGLHTTGNPVVLCILAVLYGNRSTMDPDPSVLTVQRAMDSRDGELILFLKKLLGAPAFEINKLSSKMHRQVAAKPVVPKQVTRKQKVDREGGIKAGTLDAQSGLLVLSIGEENGTNPALLQQFLNKIDRPSSPGLVVFPEYSID</sequence>